<dbReference type="GO" id="GO:0004519">
    <property type="term" value="F:endonuclease activity"/>
    <property type="evidence" value="ECO:0007669"/>
    <property type="project" value="UniProtKB-KW"/>
</dbReference>
<keyword evidence="2" id="KW-0540">Nuclease</keyword>
<protein>
    <submittedName>
        <fullName evidence="2">Endonuclease/exonuclease/phosphatase family metal-dependent hydrolase</fullName>
    </submittedName>
</protein>
<evidence type="ECO:0000313" key="3">
    <source>
        <dbReference type="Proteomes" id="UP000517712"/>
    </source>
</evidence>
<dbReference type="Proteomes" id="UP000517712">
    <property type="component" value="Unassembled WGS sequence"/>
</dbReference>
<dbReference type="Gene3D" id="3.60.10.10">
    <property type="entry name" value="Endonuclease/exonuclease/phosphatase"/>
    <property type="match status" value="1"/>
</dbReference>
<accession>A0A7W9FB18</accession>
<evidence type="ECO:0000313" key="2">
    <source>
        <dbReference type="EMBL" id="MBB5742826.1"/>
    </source>
</evidence>
<comment type="caution">
    <text evidence="2">The sequence shown here is derived from an EMBL/GenBank/DDBJ whole genome shotgun (WGS) entry which is preliminary data.</text>
</comment>
<dbReference type="InterPro" id="IPR036691">
    <property type="entry name" value="Endo/exonu/phosph_ase_sf"/>
</dbReference>
<dbReference type="RefSeq" id="WP_206705697.1">
    <property type="nucleotide sequence ID" value="NZ_BAAAPG010000001.1"/>
</dbReference>
<sequence length="276" mass="30246">MNGAGQGPLIGPAAPPGVHLMTWNVRRPLPFTLRAADRWTRRAPRLAALLRAERPTALGVQEALPSQVQVIEDALGGGYRHVGRGRARDGSDEGCPIFYDAERLDLVEAQQEALSDRPDAPGSRSWGNLLPRIMVVAVFQDRMTSRRFCVINTHLDHLSRRSRLRSAEAIRRAVIARALPAVVMGDLNEGVSGAAVAALLRDDLLVDASADPRTRRGPQWGTWSNYRPPREGGRRIDWILVSDGVQVTRAAVNDRRYGGGWGSDHLPVQAEILVGE</sequence>
<dbReference type="Pfam" id="PF03372">
    <property type="entry name" value="Exo_endo_phos"/>
    <property type="match status" value="1"/>
</dbReference>
<proteinExistence type="predicted"/>
<name>A0A7W9FB18_9MICO</name>
<dbReference type="InterPro" id="IPR005135">
    <property type="entry name" value="Endo/exonuclease/phosphatase"/>
</dbReference>
<keyword evidence="2" id="KW-0378">Hydrolase</keyword>
<dbReference type="PANTHER" id="PTHR12121:SF36">
    <property type="entry name" value="ENDONUCLEASE_EXONUCLEASE_PHOSPHATASE DOMAIN-CONTAINING PROTEIN"/>
    <property type="match status" value="1"/>
</dbReference>
<dbReference type="AlphaFoldDB" id="A0A7W9FB18"/>
<reference evidence="2 3" key="1">
    <citation type="submission" date="2020-08" db="EMBL/GenBank/DDBJ databases">
        <title>Sequencing the genomes of 1000 actinobacteria strains.</title>
        <authorList>
            <person name="Klenk H.-P."/>
        </authorList>
    </citation>
    <scope>NUCLEOTIDE SEQUENCE [LARGE SCALE GENOMIC DNA]</scope>
    <source>
        <strain evidence="2 3">DSM 24823</strain>
    </source>
</reference>
<dbReference type="GO" id="GO:0000175">
    <property type="term" value="F:3'-5'-RNA exonuclease activity"/>
    <property type="evidence" value="ECO:0007669"/>
    <property type="project" value="TreeGrafter"/>
</dbReference>
<evidence type="ECO:0000259" key="1">
    <source>
        <dbReference type="Pfam" id="PF03372"/>
    </source>
</evidence>
<dbReference type="InterPro" id="IPR050410">
    <property type="entry name" value="CCR4/nocturin_mRNA_transcr"/>
</dbReference>
<dbReference type="EMBL" id="JACHMU010000001">
    <property type="protein sequence ID" value="MBB5742826.1"/>
    <property type="molecule type" value="Genomic_DNA"/>
</dbReference>
<dbReference type="CDD" id="cd09083">
    <property type="entry name" value="EEP-1"/>
    <property type="match status" value="1"/>
</dbReference>
<feature type="domain" description="Endonuclease/exonuclease/phosphatase" evidence="1">
    <location>
        <begin position="21"/>
        <end position="265"/>
    </location>
</feature>
<keyword evidence="2" id="KW-0255">Endonuclease</keyword>
<organism evidence="2 3">
    <name type="scientific">Microbacterium ginsengiterrae</name>
    <dbReference type="NCBI Taxonomy" id="546115"/>
    <lineage>
        <taxon>Bacteria</taxon>
        <taxon>Bacillati</taxon>
        <taxon>Actinomycetota</taxon>
        <taxon>Actinomycetes</taxon>
        <taxon>Micrococcales</taxon>
        <taxon>Microbacteriaceae</taxon>
        <taxon>Microbacterium</taxon>
    </lineage>
</organism>
<gene>
    <name evidence="2" type="ORF">HD600_001323</name>
</gene>
<dbReference type="SUPFAM" id="SSF56219">
    <property type="entry name" value="DNase I-like"/>
    <property type="match status" value="1"/>
</dbReference>
<dbReference type="PANTHER" id="PTHR12121">
    <property type="entry name" value="CARBON CATABOLITE REPRESSOR PROTEIN 4"/>
    <property type="match status" value="1"/>
</dbReference>
<keyword evidence="3" id="KW-1185">Reference proteome</keyword>
<keyword evidence="2" id="KW-0269">Exonuclease</keyword>